<accession>A0A6J6R6J5</accession>
<protein>
    <submittedName>
        <fullName evidence="2">Unannotated protein</fullName>
    </submittedName>
</protein>
<reference evidence="2" key="1">
    <citation type="submission" date="2020-05" db="EMBL/GenBank/DDBJ databases">
        <authorList>
            <person name="Chiriac C."/>
            <person name="Salcher M."/>
            <person name="Ghai R."/>
            <person name="Kavagutti S V."/>
        </authorList>
    </citation>
    <scope>NUCLEOTIDE SEQUENCE</scope>
</reference>
<dbReference type="AlphaFoldDB" id="A0A6J6R6J5"/>
<name>A0A6J6R6J5_9ZZZZ</name>
<organism evidence="2">
    <name type="scientific">freshwater metagenome</name>
    <dbReference type="NCBI Taxonomy" id="449393"/>
    <lineage>
        <taxon>unclassified sequences</taxon>
        <taxon>metagenomes</taxon>
        <taxon>ecological metagenomes</taxon>
    </lineage>
</organism>
<gene>
    <name evidence="2" type="ORF">UFOPK2582_01814</name>
</gene>
<proteinExistence type="predicted"/>
<sequence length="179" mass="18818">MSDYDTFILFAAEYSALADAEADYELVKDMYYELGLVDTFDAAVISKDPEGKVKIVKKHEQPTRKGGWVGAGLGLAAGAALLLFPAAAVGAGVIIGTTGGGAALGALAGHVSRGLSRHDLKELGESLDSGDAGLIVVAAVDLQKRIDELVKRTDKILKKELKADRKELEFELTEAASEG</sequence>
<keyword evidence="1" id="KW-1133">Transmembrane helix</keyword>
<feature type="transmembrane region" description="Helical" evidence="1">
    <location>
        <begin position="67"/>
        <end position="87"/>
    </location>
</feature>
<keyword evidence="1" id="KW-0472">Membrane</keyword>
<keyword evidence="1" id="KW-0812">Transmembrane</keyword>
<dbReference type="EMBL" id="CAEZXS010000320">
    <property type="protein sequence ID" value="CAB4718689.1"/>
    <property type="molecule type" value="Genomic_DNA"/>
</dbReference>
<evidence type="ECO:0000256" key="1">
    <source>
        <dbReference type="SAM" id="Phobius"/>
    </source>
</evidence>
<feature type="transmembrane region" description="Helical" evidence="1">
    <location>
        <begin position="93"/>
        <end position="111"/>
    </location>
</feature>
<evidence type="ECO:0000313" key="2">
    <source>
        <dbReference type="EMBL" id="CAB4718689.1"/>
    </source>
</evidence>